<keyword evidence="4 7" id="KW-0812">Transmembrane</keyword>
<gene>
    <name evidence="8" type="ORF">SAMN05446037_101639</name>
</gene>
<feature type="transmembrane region" description="Helical" evidence="7">
    <location>
        <begin position="155"/>
        <end position="173"/>
    </location>
</feature>
<dbReference type="EMBL" id="FZOJ01000016">
    <property type="protein sequence ID" value="SNS66758.1"/>
    <property type="molecule type" value="Genomic_DNA"/>
</dbReference>
<reference evidence="8 9" key="1">
    <citation type="submission" date="2017-06" db="EMBL/GenBank/DDBJ databases">
        <authorList>
            <person name="Kim H.J."/>
            <person name="Triplett B.A."/>
        </authorList>
    </citation>
    <scope>NUCLEOTIDE SEQUENCE [LARGE SCALE GENOMIC DNA]</scope>
    <source>
        <strain evidence="8 9">SCA</strain>
    </source>
</reference>
<evidence type="ECO:0000313" key="8">
    <source>
        <dbReference type="EMBL" id="SNS66758.1"/>
    </source>
</evidence>
<evidence type="ECO:0000256" key="2">
    <source>
        <dbReference type="ARBA" id="ARBA00005262"/>
    </source>
</evidence>
<dbReference type="OrthoDB" id="9788907at2"/>
<dbReference type="GO" id="GO:0005886">
    <property type="term" value="C:plasma membrane"/>
    <property type="evidence" value="ECO:0007669"/>
    <property type="project" value="UniProtKB-SubCell"/>
</dbReference>
<comment type="similarity">
    <text evidence="2">Belongs to the chromate ion transporter (CHR) (TC 2.A.51) family.</text>
</comment>
<evidence type="ECO:0000256" key="6">
    <source>
        <dbReference type="ARBA" id="ARBA00023136"/>
    </source>
</evidence>
<feature type="transmembrane region" description="Helical" evidence="7">
    <location>
        <begin position="73"/>
        <end position="99"/>
    </location>
</feature>
<feature type="transmembrane region" description="Helical" evidence="7">
    <location>
        <begin position="119"/>
        <end position="149"/>
    </location>
</feature>
<dbReference type="PANTHER" id="PTHR43663">
    <property type="entry name" value="CHROMATE TRANSPORT PROTEIN-RELATED"/>
    <property type="match status" value="1"/>
</dbReference>
<evidence type="ECO:0000313" key="9">
    <source>
        <dbReference type="Proteomes" id="UP000198304"/>
    </source>
</evidence>
<dbReference type="PANTHER" id="PTHR43663:SF1">
    <property type="entry name" value="CHROMATE TRANSPORTER"/>
    <property type="match status" value="1"/>
</dbReference>
<keyword evidence="9" id="KW-1185">Reference proteome</keyword>
<keyword evidence="5 7" id="KW-1133">Transmembrane helix</keyword>
<protein>
    <submittedName>
        <fullName evidence="8">Chromate transporter</fullName>
    </submittedName>
</protein>
<accession>A0A239GD83</accession>
<sequence>MELIRLFWAFLKIGAFSFGGGYAMLPLIEEEVVNNYQWLTSTEFVDIIAISQMSPGPIAVNAATFVGFRHYGVLGSIIATFGVVFASFFLVMTFARIIIKYKKSFFVEGIFAGIRPSVIGLIAAACVSLFQTSIVDIKSLLISILVLIILYKSKLHPIGIIMLSGVFGIILYSI</sequence>
<dbReference type="GO" id="GO:0015109">
    <property type="term" value="F:chromate transmembrane transporter activity"/>
    <property type="evidence" value="ECO:0007669"/>
    <property type="project" value="InterPro"/>
</dbReference>
<evidence type="ECO:0000256" key="3">
    <source>
        <dbReference type="ARBA" id="ARBA00022475"/>
    </source>
</evidence>
<dbReference type="InterPro" id="IPR052518">
    <property type="entry name" value="CHR_Transporter"/>
</dbReference>
<dbReference type="AlphaFoldDB" id="A0A239GD83"/>
<keyword evidence="3" id="KW-1003">Cell membrane</keyword>
<feature type="transmembrane region" description="Helical" evidence="7">
    <location>
        <begin position="7"/>
        <end position="28"/>
    </location>
</feature>
<keyword evidence="6 7" id="KW-0472">Membrane</keyword>
<evidence type="ECO:0000256" key="1">
    <source>
        <dbReference type="ARBA" id="ARBA00004651"/>
    </source>
</evidence>
<name>A0A239GD83_9FIRM</name>
<evidence type="ECO:0000256" key="5">
    <source>
        <dbReference type="ARBA" id="ARBA00022989"/>
    </source>
</evidence>
<evidence type="ECO:0000256" key="4">
    <source>
        <dbReference type="ARBA" id="ARBA00022692"/>
    </source>
</evidence>
<evidence type="ECO:0000256" key="7">
    <source>
        <dbReference type="SAM" id="Phobius"/>
    </source>
</evidence>
<comment type="subcellular location">
    <subcellularLocation>
        <location evidence="1">Cell membrane</location>
        <topology evidence="1">Multi-pass membrane protein</topology>
    </subcellularLocation>
</comment>
<proteinExistence type="inferred from homology"/>
<organism evidence="8 9">
    <name type="scientific">Anaerovirgula multivorans</name>
    <dbReference type="NCBI Taxonomy" id="312168"/>
    <lineage>
        <taxon>Bacteria</taxon>
        <taxon>Bacillati</taxon>
        <taxon>Bacillota</taxon>
        <taxon>Clostridia</taxon>
        <taxon>Peptostreptococcales</taxon>
        <taxon>Natronincolaceae</taxon>
        <taxon>Anaerovirgula</taxon>
    </lineage>
</organism>
<dbReference type="RefSeq" id="WP_089283789.1">
    <property type="nucleotide sequence ID" value="NZ_FZOJ01000016.1"/>
</dbReference>
<dbReference type="Pfam" id="PF02417">
    <property type="entry name" value="Chromate_transp"/>
    <property type="match status" value="1"/>
</dbReference>
<dbReference type="InterPro" id="IPR003370">
    <property type="entry name" value="Chromate_transpt"/>
</dbReference>
<dbReference type="Proteomes" id="UP000198304">
    <property type="component" value="Unassembled WGS sequence"/>
</dbReference>